<keyword evidence="2" id="KW-1185">Reference proteome</keyword>
<evidence type="ECO:0000313" key="2">
    <source>
        <dbReference type="Proteomes" id="UP000321570"/>
    </source>
</evidence>
<protein>
    <submittedName>
        <fullName evidence="1">Uncharacterized protein</fullName>
    </submittedName>
</protein>
<dbReference type="Proteomes" id="UP000321570">
    <property type="component" value="Unassembled WGS sequence"/>
</dbReference>
<accession>A0A564YDP4</accession>
<dbReference type="AlphaFoldDB" id="A0A564YDP4"/>
<reference evidence="1 2" key="1">
    <citation type="submission" date="2019-07" db="EMBL/GenBank/DDBJ databases">
        <authorList>
            <person name="Jastrzebski P J."/>
            <person name="Paukszto L."/>
            <person name="Jastrzebski P J."/>
        </authorList>
    </citation>
    <scope>NUCLEOTIDE SEQUENCE [LARGE SCALE GENOMIC DNA]</scope>
    <source>
        <strain evidence="1 2">WMS-il1</strain>
    </source>
</reference>
<proteinExistence type="predicted"/>
<dbReference type="EMBL" id="CABIJS010000166">
    <property type="protein sequence ID" value="VUZ45336.1"/>
    <property type="molecule type" value="Genomic_DNA"/>
</dbReference>
<gene>
    <name evidence="1" type="ORF">WMSIL1_LOCUS5347</name>
</gene>
<name>A0A564YDP4_HYMDI</name>
<evidence type="ECO:0000313" key="1">
    <source>
        <dbReference type="EMBL" id="VUZ45336.1"/>
    </source>
</evidence>
<sequence length="85" mass="10634">MLNILERKKGSFGERRISAKLMVCLASSKISLRKMKKQWLHPCRLKERCNTYWRSRFETFRYQQRKYERKRRKMQSYNMHQSFLP</sequence>
<organism evidence="1 2">
    <name type="scientific">Hymenolepis diminuta</name>
    <name type="common">Rat tapeworm</name>
    <dbReference type="NCBI Taxonomy" id="6216"/>
    <lineage>
        <taxon>Eukaryota</taxon>
        <taxon>Metazoa</taxon>
        <taxon>Spiralia</taxon>
        <taxon>Lophotrochozoa</taxon>
        <taxon>Platyhelminthes</taxon>
        <taxon>Cestoda</taxon>
        <taxon>Eucestoda</taxon>
        <taxon>Cyclophyllidea</taxon>
        <taxon>Hymenolepididae</taxon>
        <taxon>Hymenolepis</taxon>
    </lineage>
</organism>